<sequence>MDDVVVVGGGIIGAATAYFLSKEGRKVRVIERDPAYKKASFPLSLGGFRRQFFQKENINLGKFA</sequence>
<dbReference type="Pfam" id="PF01266">
    <property type="entry name" value="DAO"/>
    <property type="match status" value="1"/>
</dbReference>
<dbReference type="Gene3D" id="3.50.50.60">
    <property type="entry name" value="FAD/NAD(P)-binding domain"/>
    <property type="match status" value="1"/>
</dbReference>
<name>A0A382YAN2_9ZZZZ</name>
<dbReference type="SUPFAM" id="SSF51905">
    <property type="entry name" value="FAD/NAD(P)-binding domain"/>
    <property type="match status" value="1"/>
</dbReference>
<gene>
    <name evidence="2" type="ORF">METZ01_LOCUS433014</name>
</gene>
<dbReference type="InterPro" id="IPR036188">
    <property type="entry name" value="FAD/NAD-bd_sf"/>
</dbReference>
<dbReference type="AlphaFoldDB" id="A0A382YAN2"/>
<reference evidence="2" key="1">
    <citation type="submission" date="2018-05" db="EMBL/GenBank/DDBJ databases">
        <authorList>
            <person name="Lanie J.A."/>
            <person name="Ng W.-L."/>
            <person name="Kazmierczak K.M."/>
            <person name="Andrzejewski T.M."/>
            <person name="Davidsen T.M."/>
            <person name="Wayne K.J."/>
            <person name="Tettelin H."/>
            <person name="Glass J.I."/>
            <person name="Rusch D."/>
            <person name="Podicherti R."/>
            <person name="Tsui H.-C.T."/>
            <person name="Winkler M.E."/>
        </authorList>
    </citation>
    <scope>NUCLEOTIDE SEQUENCE</scope>
</reference>
<dbReference type="EMBL" id="UINC01174169">
    <property type="protein sequence ID" value="SVD80160.1"/>
    <property type="molecule type" value="Genomic_DNA"/>
</dbReference>
<organism evidence="2">
    <name type="scientific">marine metagenome</name>
    <dbReference type="NCBI Taxonomy" id="408172"/>
    <lineage>
        <taxon>unclassified sequences</taxon>
        <taxon>metagenomes</taxon>
        <taxon>ecological metagenomes</taxon>
    </lineage>
</organism>
<evidence type="ECO:0000313" key="2">
    <source>
        <dbReference type="EMBL" id="SVD80160.1"/>
    </source>
</evidence>
<dbReference type="InterPro" id="IPR006076">
    <property type="entry name" value="FAD-dep_OxRdtase"/>
</dbReference>
<feature type="non-terminal residue" evidence="2">
    <location>
        <position position="64"/>
    </location>
</feature>
<protein>
    <recommendedName>
        <fullName evidence="1">FAD dependent oxidoreductase domain-containing protein</fullName>
    </recommendedName>
</protein>
<feature type="domain" description="FAD dependent oxidoreductase" evidence="1">
    <location>
        <begin position="3"/>
        <end position="40"/>
    </location>
</feature>
<accession>A0A382YAN2</accession>
<evidence type="ECO:0000259" key="1">
    <source>
        <dbReference type="Pfam" id="PF01266"/>
    </source>
</evidence>
<proteinExistence type="predicted"/>